<feature type="coiled-coil region" evidence="1">
    <location>
        <begin position="224"/>
        <end position="251"/>
    </location>
</feature>
<gene>
    <name evidence="2" type="ORF">RI543_002155</name>
</gene>
<organism evidence="2 3">
    <name type="scientific">Arxiozyma heterogenica</name>
    <dbReference type="NCBI Taxonomy" id="278026"/>
    <lineage>
        <taxon>Eukaryota</taxon>
        <taxon>Fungi</taxon>
        <taxon>Dikarya</taxon>
        <taxon>Ascomycota</taxon>
        <taxon>Saccharomycotina</taxon>
        <taxon>Saccharomycetes</taxon>
        <taxon>Saccharomycetales</taxon>
        <taxon>Saccharomycetaceae</taxon>
        <taxon>Arxiozyma</taxon>
    </lineage>
</organism>
<comment type="caution">
    <text evidence="2">The sequence shown here is derived from an EMBL/GenBank/DDBJ whole genome shotgun (WGS) entry which is preliminary data.</text>
</comment>
<name>A0AAN7WKZ0_9SACH</name>
<evidence type="ECO:0000313" key="2">
    <source>
        <dbReference type="EMBL" id="KAK5780399.1"/>
    </source>
</evidence>
<keyword evidence="3" id="KW-1185">Reference proteome</keyword>
<dbReference type="AlphaFoldDB" id="A0AAN7WKZ0"/>
<dbReference type="GO" id="GO:0034272">
    <property type="term" value="C:phosphatidylinositol 3-kinase complex, class III, type II"/>
    <property type="evidence" value="ECO:0007669"/>
    <property type="project" value="InterPro"/>
</dbReference>
<reference evidence="3" key="1">
    <citation type="submission" date="2023-07" db="EMBL/GenBank/DDBJ databases">
        <title>A draft genome of Kazachstania heterogenica Y-27499.</title>
        <authorList>
            <person name="Donic C."/>
            <person name="Kralova J.S."/>
            <person name="Fidel L."/>
            <person name="Ben-Dor S."/>
            <person name="Jung S."/>
        </authorList>
    </citation>
    <scope>NUCLEOTIDE SEQUENCE [LARGE SCALE GENOMIC DNA]</scope>
    <source>
        <strain evidence="3">Y27499</strain>
    </source>
</reference>
<sequence>MPCYIMKRKLRHIQSIGIYNVCTPLNKDTTTNFIKTHACFFTIETTKGDIIYVSETQQTTLCNVQFNAINFDGCPLDRFILKIFTEYPLAEPLRLNLNKKNDKWNQVALYSINLNNLNVININKLSSVKGIIIPILKMSDGYFLPNQFKLGIQDHNNQFANYNSSTIKKSFNYNSLIKLNKLVEYQKQLNQDKLNLSKSIENCLSDYKFKEFNKERLKIIKTLIEKIELRLSEKRAKIKSLNLELSKCKSQISLPFKKQSSNVTIEQDEYGNTYSNLIQLKDKIGKIKSKKIQHLVTVFNNIPFINNTDINFFQMVTNKSPNNMYEYTLKLFNIDFDHILTLSQESREKRIKANTQLGSYVLLLLLISNKILNIQIPFNMSYYGSTSMINFHYPLFITHVQSTKHLNEFKLGINLLNININQINQFLQN</sequence>
<dbReference type="Pfam" id="PF17649">
    <property type="entry name" value="VPS38"/>
    <property type="match status" value="1"/>
</dbReference>
<dbReference type="EMBL" id="JAWIZZ010000041">
    <property type="protein sequence ID" value="KAK5780399.1"/>
    <property type="molecule type" value="Genomic_DNA"/>
</dbReference>
<keyword evidence="1" id="KW-0175">Coiled coil</keyword>
<dbReference type="InterPro" id="IPR040939">
    <property type="entry name" value="Vps38"/>
</dbReference>
<evidence type="ECO:0000256" key="1">
    <source>
        <dbReference type="SAM" id="Coils"/>
    </source>
</evidence>
<accession>A0AAN7WKZ0</accession>
<dbReference type="Proteomes" id="UP001306508">
    <property type="component" value="Unassembled WGS sequence"/>
</dbReference>
<evidence type="ECO:0000313" key="3">
    <source>
        <dbReference type="Proteomes" id="UP001306508"/>
    </source>
</evidence>
<proteinExistence type="predicted"/>
<protein>
    <submittedName>
        <fullName evidence="2">Uncharacterized protein</fullName>
    </submittedName>
</protein>